<keyword evidence="14" id="KW-1185">Reference proteome</keyword>
<evidence type="ECO:0000256" key="10">
    <source>
        <dbReference type="RuleBase" id="RU000688"/>
    </source>
</evidence>
<dbReference type="SMART" id="SM01381">
    <property type="entry name" value="7TM_GPCR_Srsx"/>
    <property type="match status" value="1"/>
</dbReference>
<feature type="transmembrane region" description="Helical" evidence="11">
    <location>
        <begin position="371"/>
        <end position="390"/>
    </location>
</feature>
<dbReference type="SUPFAM" id="SSF81321">
    <property type="entry name" value="Family A G protein-coupled receptor-like"/>
    <property type="match status" value="2"/>
</dbReference>
<keyword evidence="7 10" id="KW-0675">Receptor</keyword>
<evidence type="ECO:0000313" key="14">
    <source>
        <dbReference type="Proteomes" id="UP001249851"/>
    </source>
</evidence>
<keyword evidence="4 11" id="KW-1133">Transmembrane helix</keyword>
<feature type="transmembrane region" description="Helical" evidence="11">
    <location>
        <begin position="204"/>
        <end position="230"/>
    </location>
</feature>
<dbReference type="PROSITE" id="PS50262">
    <property type="entry name" value="G_PROTEIN_RECEP_F1_2"/>
    <property type="match status" value="2"/>
</dbReference>
<feature type="transmembrane region" description="Helical" evidence="11">
    <location>
        <begin position="535"/>
        <end position="555"/>
    </location>
</feature>
<feature type="transmembrane region" description="Helical" evidence="11">
    <location>
        <begin position="442"/>
        <end position="464"/>
    </location>
</feature>
<feature type="transmembrane region" description="Helical" evidence="11">
    <location>
        <begin position="6"/>
        <end position="29"/>
    </location>
</feature>
<organism evidence="13 14">
    <name type="scientific">Acropora cervicornis</name>
    <name type="common">Staghorn coral</name>
    <dbReference type="NCBI Taxonomy" id="6130"/>
    <lineage>
        <taxon>Eukaryota</taxon>
        <taxon>Metazoa</taxon>
        <taxon>Cnidaria</taxon>
        <taxon>Anthozoa</taxon>
        <taxon>Hexacorallia</taxon>
        <taxon>Scleractinia</taxon>
        <taxon>Astrocoeniina</taxon>
        <taxon>Acroporidae</taxon>
        <taxon>Acropora</taxon>
    </lineage>
</organism>
<dbReference type="PRINTS" id="PR00237">
    <property type="entry name" value="GPCRRHODOPSN"/>
</dbReference>
<dbReference type="GO" id="GO:0004930">
    <property type="term" value="F:G protein-coupled receptor activity"/>
    <property type="evidence" value="ECO:0007669"/>
    <property type="project" value="UniProtKB-KW"/>
</dbReference>
<accession>A0AAD9V8G7</accession>
<evidence type="ECO:0000256" key="2">
    <source>
        <dbReference type="ARBA" id="ARBA00022475"/>
    </source>
</evidence>
<protein>
    <submittedName>
        <fullName evidence="13">D(1C) dopamine receptor</fullName>
    </submittedName>
</protein>
<evidence type="ECO:0000256" key="8">
    <source>
        <dbReference type="ARBA" id="ARBA00023180"/>
    </source>
</evidence>
<evidence type="ECO:0000259" key="12">
    <source>
        <dbReference type="PROSITE" id="PS50262"/>
    </source>
</evidence>
<feature type="transmembrane region" description="Helical" evidence="11">
    <location>
        <begin position="410"/>
        <end position="430"/>
    </location>
</feature>
<keyword evidence="8" id="KW-0325">Glycoprotein</keyword>
<gene>
    <name evidence="13" type="ORF">P5673_011117</name>
</gene>
<dbReference type="PANTHER" id="PTHR24246">
    <property type="entry name" value="OLFACTORY RECEPTOR AND ADENOSINE RECEPTOR"/>
    <property type="match status" value="1"/>
</dbReference>
<evidence type="ECO:0000256" key="4">
    <source>
        <dbReference type="ARBA" id="ARBA00022989"/>
    </source>
</evidence>
<proteinExistence type="inferred from homology"/>
<dbReference type="PANTHER" id="PTHR24246:SF27">
    <property type="entry name" value="ADENOSINE RECEPTOR, ISOFORM A"/>
    <property type="match status" value="1"/>
</dbReference>
<dbReference type="PROSITE" id="PS00237">
    <property type="entry name" value="G_PROTEIN_RECEP_F1_1"/>
    <property type="match status" value="2"/>
</dbReference>
<dbReference type="InterPro" id="IPR000276">
    <property type="entry name" value="GPCR_Rhodpsn"/>
</dbReference>
<dbReference type="Proteomes" id="UP001249851">
    <property type="component" value="Unassembled WGS sequence"/>
</dbReference>
<dbReference type="Gene3D" id="1.20.1070.10">
    <property type="entry name" value="Rhodopsin 7-helix transmembrane proteins"/>
    <property type="match status" value="2"/>
</dbReference>
<feature type="domain" description="G-protein coupled receptors family 1 profile" evidence="12">
    <location>
        <begin position="20"/>
        <end position="266"/>
    </location>
</feature>
<reference evidence="13" key="1">
    <citation type="journal article" date="2023" name="G3 (Bethesda)">
        <title>Whole genome assembly and annotation of the endangered Caribbean coral Acropora cervicornis.</title>
        <authorList>
            <person name="Selwyn J.D."/>
            <person name="Vollmer S.V."/>
        </authorList>
    </citation>
    <scope>NUCLEOTIDE SEQUENCE</scope>
    <source>
        <strain evidence="13">K2</strain>
    </source>
</reference>
<evidence type="ECO:0000256" key="3">
    <source>
        <dbReference type="ARBA" id="ARBA00022692"/>
    </source>
</evidence>
<dbReference type="InterPro" id="IPR017452">
    <property type="entry name" value="GPCR_Rhodpsn_7TM"/>
</dbReference>
<feature type="transmembrane region" description="Helical" evidence="11">
    <location>
        <begin position="41"/>
        <end position="63"/>
    </location>
</feature>
<comment type="similarity">
    <text evidence="10">Belongs to the G-protein coupled receptor 1 family.</text>
</comment>
<comment type="caution">
    <text evidence="13">The sequence shown here is derived from an EMBL/GenBank/DDBJ whole genome shotgun (WGS) entry which is preliminary data.</text>
</comment>
<reference evidence="13" key="2">
    <citation type="journal article" date="2023" name="Science">
        <title>Genomic signatures of disease resistance in endangered staghorn corals.</title>
        <authorList>
            <person name="Vollmer S.V."/>
            <person name="Selwyn J.D."/>
            <person name="Despard B.A."/>
            <person name="Roesel C.L."/>
        </authorList>
    </citation>
    <scope>NUCLEOTIDE SEQUENCE</scope>
    <source>
        <strain evidence="13">K2</strain>
    </source>
</reference>
<comment type="subcellular location">
    <subcellularLocation>
        <location evidence="1">Cell membrane</location>
        <topology evidence="1">Multi-pass membrane protein</topology>
    </subcellularLocation>
</comment>
<feature type="domain" description="G-protein coupled receptors family 1 profile" evidence="12">
    <location>
        <begin position="318"/>
        <end position="552"/>
    </location>
</feature>
<evidence type="ECO:0000313" key="13">
    <source>
        <dbReference type="EMBL" id="KAK2565188.1"/>
    </source>
</evidence>
<evidence type="ECO:0000256" key="9">
    <source>
        <dbReference type="ARBA" id="ARBA00023224"/>
    </source>
</evidence>
<keyword evidence="6 11" id="KW-0472">Membrane</keyword>
<feature type="transmembrane region" description="Helical" evidence="11">
    <location>
        <begin position="496"/>
        <end position="515"/>
    </location>
</feature>
<feature type="transmembrane region" description="Helical" evidence="11">
    <location>
        <begin position="141"/>
        <end position="162"/>
    </location>
</feature>
<dbReference type="GO" id="GO:0005886">
    <property type="term" value="C:plasma membrane"/>
    <property type="evidence" value="ECO:0007669"/>
    <property type="project" value="UniProtKB-SubCell"/>
</dbReference>
<keyword evidence="2" id="KW-1003">Cell membrane</keyword>
<keyword evidence="3 10" id="KW-0812">Transmembrane</keyword>
<feature type="transmembrane region" description="Helical" evidence="11">
    <location>
        <begin position="69"/>
        <end position="90"/>
    </location>
</feature>
<evidence type="ECO:0000256" key="5">
    <source>
        <dbReference type="ARBA" id="ARBA00023040"/>
    </source>
</evidence>
<keyword evidence="5 10" id="KW-0297">G-protein coupled receptor</keyword>
<dbReference type="Pfam" id="PF00001">
    <property type="entry name" value="7tm_1"/>
    <property type="match status" value="2"/>
</dbReference>
<evidence type="ECO:0000256" key="1">
    <source>
        <dbReference type="ARBA" id="ARBA00004651"/>
    </source>
</evidence>
<keyword evidence="9 10" id="KW-0807">Transducer</keyword>
<dbReference type="AlphaFoldDB" id="A0AAD9V8G7"/>
<feature type="transmembrane region" description="Helical" evidence="11">
    <location>
        <begin position="110"/>
        <end position="129"/>
    </location>
</feature>
<name>A0AAD9V8G7_ACRCE</name>
<sequence length="605" mass="67562">MLPTSFSIALGCLCVFIVVPNTCVCLLVYMYRSLRSYTNAIVVSLAVSDILTGAVLLPMYVTVPEFADALRYIVCIIMLAGVANVCAVTLDRYLAIKRPFDYLAIMHKQFTKIMVLSWALPIAIAFIPMSFSSQSELANTIYLFTLQGFCVVVPYILVFVAYCQIFQQARHIVNRIKRESTVLSWQKDDKRTKKKRDAATEAKVAKVFSVIAVSFILSWLPVIYLTSVLAAVGQKDTKLDELSPPWLQELSLITVALGSLVNPGIYSFLKPDFKRVLKTLLRKCAKKPKQKVPDHEKSSITSTVIRERLESAVLIVATNLMLCILVISSARLRTYTNGFLVSLAVSDIFTGGLLYPIYLCGPESKAAASEGYITAFVLLSGVGNIGLVTWDRYIAVSRPFQYRQVVQNHFIKLLVIIWVTSLGIAILPITWLTIPNVTAHKIYLFGLMVIFVIVPYGAIFTAYLKIAQLLKKHHRQIRNRSANSVSSRRVKSEAKVTKVFLTIVIIFVISWLPILYMTTVNVVDRPELSPPELQIASLFTVALSSLANPLLYACMKEDFRREFRKRSSLLIRKSSSPEGAIELEKTISTACAVPLQPSLDCLQSD</sequence>
<evidence type="ECO:0000256" key="7">
    <source>
        <dbReference type="ARBA" id="ARBA00023170"/>
    </source>
</evidence>
<dbReference type="EMBL" id="JARQWQ010000020">
    <property type="protein sequence ID" value="KAK2565188.1"/>
    <property type="molecule type" value="Genomic_DNA"/>
</dbReference>
<evidence type="ECO:0000256" key="6">
    <source>
        <dbReference type="ARBA" id="ARBA00023136"/>
    </source>
</evidence>
<feature type="transmembrane region" description="Helical" evidence="11">
    <location>
        <begin position="250"/>
        <end position="269"/>
    </location>
</feature>
<dbReference type="CDD" id="cd00637">
    <property type="entry name" value="7tm_classA_rhodopsin-like"/>
    <property type="match status" value="1"/>
</dbReference>
<evidence type="ECO:0000256" key="11">
    <source>
        <dbReference type="SAM" id="Phobius"/>
    </source>
</evidence>